<dbReference type="AlphaFoldDB" id="A0A1T4JVG8"/>
<reference evidence="12" key="1">
    <citation type="submission" date="2017-02" db="EMBL/GenBank/DDBJ databases">
        <authorList>
            <person name="Varghese N."/>
            <person name="Submissions S."/>
        </authorList>
    </citation>
    <scope>NUCLEOTIDE SEQUENCE [LARGE SCALE GENOMIC DNA]</scope>
    <source>
        <strain evidence="12">ATCC BAA-73</strain>
    </source>
</reference>
<evidence type="ECO:0000256" key="7">
    <source>
        <dbReference type="ARBA" id="ARBA00023150"/>
    </source>
</evidence>
<protein>
    <recommendedName>
        <fullName evidence="5 9">Molybdopterin molybdenumtransferase</fullName>
        <ecNumber evidence="4 9">2.10.1.1</ecNumber>
    </recommendedName>
</protein>
<name>A0A1T4JVG8_9FIRM</name>
<comment type="catalytic activity">
    <reaction evidence="8">
        <text>adenylyl-molybdopterin + molybdate = Mo-molybdopterin + AMP + H(+)</text>
        <dbReference type="Rhea" id="RHEA:35047"/>
        <dbReference type="ChEBI" id="CHEBI:15378"/>
        <dbReference type="ChEBI" id="CHEBI:36264"/>
        <dbReference type="ChEBI" id="CHEBI:62727"/>
        <dbReference type="ChEBI" id="CHEBI:71302"/>
        <dbReference type="ChEBI" id="CHEBI:456215"/>
        <dbReference type="EC" id="2.10.1.1"/>
    </reaction>
</comment>
<dbReference type="InterPro" id="IPR001453">
    <property type="entry name" value="MoaB/Mog_dom"/>
</dbReference>
<dbReference type="SUPFAM" id="SSF53218">
    <property type="entry name" value="Molybdenum cofactor biosynthesis proteins"/>
    <property type="match status" value="1"/>
</dbReference>
<evidence type="ECO:0000256" key="2">
    <source>
        <dbReference type="ARBA" id="ARBA00005046"/>
    </source>
</evidence>
<dbReference type="SUPFAM" id="SSF63882">
    <property type="entry name" value="MoeA N-terminal region -like"/>
    <property type="match status" value="1"/>
</dbReference>
<dbReference type="SMART" id="SM00852">
    <property type="entry name" value="MoCF_biosynth"/>
    <property type="match status" value="1"/>
</dbReference>
<dbReference type="InterPro" id="IPR024370">
    <property type="entry name" value="PBP_domain"/>
</dbReference>
<evidence type="ECO:0000256" key="8">
    <source>
        <dbReference type="ARBA" id="ARBA00047317"/>
    </source>
</evidence>
<comment type="similarity">
    <text evidence="3 9">Belongs to the MoeA family.</text>
</comment>
<comment type="function">
    <text evidence="1 9">Catalyzes the insertion of molybdate into adenylated molybdopterin with the concomitant release of AMP.</text>
</comment>
<dbReference type="Pfam" id="PF12727">
    <property type="entry name" value="PBP_like"/>
    <property type="match status" value="1"/>
</dbReference>
<dbReference type="PANTHER" id="PTHR10192:SF16">
    <property type="entry name" value="MOLYBDOPTERIN MOLYBDENUMTRANSFERASE"/>
    <property type="match status" value="1"/>
</dbReference>
<dbReference type="SUPFAM" id="SSF63867">
    <property type="entry name" value="MoeA C-terminal domain-like"/>
    <property type="match status" value="1"/>
</dbReference>
<evidence type="ECO:0000313" key="11">
    <source>
        <dbReference type="EMBL" id="SJZ34143.1"/>
    </source>
</evidence>
<dbReference type="Pfam" id="PF00994">
    <property type="entry name" value="MoCF_biosynth"/>
    <property type="match status" value="1"/>
</dbReference>
<dbReference type="GO" id="GO:0046872">
    <property type="term" value="F:metal ion binding"/>
    <property type="evidence" value="ECO:0007669"/>
    <property type="project" value="UniProtKB-UniRule"/>
</dbReference>
<dbReference type="GO" id="GO:0061599">
    <property type="term" value="F:molybdopterin molybdotransferase activity"/>
    <property type="evidence" value="ECO:0007669"/>
    <property type="project" value="UniProtKB-UniRule"/>
</dbReference>
<dbReference type="RefSeq" id="WP_078808972.1">
    <property type="nucleotide sequence ID" value="NZ_FUWM01000004.1"/>
</dbReference>
<gene>
    <name evidence="11" type="ORF">SAMN02745118_00448</name>
</gene>
<keyword evidence="9" id="KW-0808">Transferase</keyword>
<organism evidence="11 12">
    <name type="scientific">Selenihalanaerobacter shriftii</name>
    <dbReference type="NCBI Taxonomy" id="142842"/>
    <lineage>
        <taxon>Bacteria</taxon>
        <taxon>Bacillati</taxon>
        <taxon>Bacillota</taxon>
        <taxon>Clostridia</taxon>
        <taxon>Halanaerobiales</taxon>
        <taxon>Halobacteroidaceae</taxon>
        <taxon>Selenihalanaerobacter</taxon>
    </lineage>
</organism>
<keyword evidence="7 9" id="KW-0501">Molybdenum cofactor biosynthesis</keyword>
<dbReference type="UniPathway" id="UPA00344"/>
<dbReference type="NCBIfam" id="NF011068">
    <property type="entry name" value="PRK14498.1"/>
    <property type="match status" value="1"/>
</dbReference>
<dbReference type="STRING" id="142842.SAMN02745118_00448"/>
<dbReference type="Pfam" id="PF03454">
    <property type="entry name" value="MoeA_C"/>
    <property type="match status" value="1"/>
</dbReference>
<evidence type="ECO:0000259" key="10">
    <source>
        <dbReference type="SMART" id="SM00852"/>
    </source>
</evidence>
<dbReference type="Gene3D" id="3.40.980.10">
    <property type="entry name" value="MoaB/Mog-like domain"/>
    <property type="match status" value="1"/>
</dbReference>
<keyword evidence="6 9" id="KW-0500">Molybdenum</keyword>
<proteinExistence type="inferred from homology"/>
<feature type="domain" description="MoaB/Mog" evidence="10">
    <location>
        <begin position="180"/>
        <end position="317"/>
    </location>
</feature>
<dbReference type="Proteomes" id="UP000190625">
    <property type="component" value="Unassembled WGS sequence"/>
</dbReference>
<sequence length="637" mass="70648">MQKRNIYLDKIPLDEALEKVLDNFDNNYQMSETITEVIPVEEALGRVNAKAVFAQNASPHYYASAMDGVAVDVEVTFGVSDRNSKELIIGEDAFFVDTGDPIPKECNGVIMIEDVNQINASTIEITKAATPWQHVRNIGEDIIASELILSANTQIDPAEIGGLLGAGITEIEVKKQPEVAILPTGSELIEPGSQLKSGKIIEYNSRVIANQIRKWGGKPIRIDKVKDDFNLIREEVKYLSQKYDLVLIIAGSSAGSEDYTSRIIEDLGELLFHGVAIKPGKPLMTGIVDEKIVVGIPGYPVSAYLGSLLFVKPLVNKFLGLPVNQPLTIEAELTQNLVSKLGQEEFIRVKLTEINEVLKAVPLSRGAGVINSVMKSDGFIRVPVLSQGLRKNTNVNVEIKGEVDYKKNLLLTGEKGIVFDLLKDQAKLSQDKLELHLKQLDNSSSLDALKEQSTNLSIFKSICDKEGKNREIITNEIQQIIIINLIKANLGLAFKTNNGERFNSLEDLVQDNILFINRPKETIERELFDNKLQKININDKLIDGYKRTENTGLGVANLIKEEMVDVGIVSQGVANLFGLGFIPLGRANIDLVITEFEFKTDKFQLLLEVIKSTEFKDRLTVIAGYDIEKTGEIIYRK</sequence>
<dbReference type="Pfam" id="PF03453">
    <property type="entry name" value="MoeA_N"/>
    <property type="match status" value="1"/>
</dbReference>
<evidence type="ECO:0000313" key="12">
    <source>
        <dbReference type="Proteomes" id="UP000190625"/>
    </source>
</evidence>
<dbReference type="InterPro" id="IPR038987">
    <property type="entry name" value="MoeA-like"/>
</dbReference>
<accession>A0A1T4JVG8</accession>
<evidence type="ECO:0000256" key="1">
    <source>
        <dbReference type="ARBA" id="ARBA00002901"/>
    </source>
</evidence>
<evidence type="ECO:0000256" key="3">
    <source>
        <dbReference type="ARBA" id="ARBA00010763"/>
    </source>
</evidence>
<dbReference type="CDD" id="cd00887">
    <property type="entry name" value="MoeA"/>
    <property type="match status" value="1"/>
</dbReference>
<dbReference type="Gene3D" id="3.90.105.10">
    <property type="entry name" value="Molybdopterin biosynthesis moea protein, domain 2"/>
    <property type="match status" value="1"/>
</dbReference>
<dbReference type="InterPro" id="IPR036135">
    <property type="entry name" value="MoeA_linker/N_sf"/>
</dbReference>
<keyword evidence="9" id="KW-0460">Magnesium</keyword>
<comment type="pathway">
    <text evidence="2 9">Cofactor biosynthesis; molybdopterin biosynthesis.</text>
</comment>
<dbReference type="InterPro" id="IPR005110">
    <property type="entry name" value="MoeA_linker/N"/>
</dbReference>
<dbReference type="EMBL" id="FUWM01000004">
    <property type="protein sequence ID" value="SJZ34143.1"/>
    <property type="molecule type" value="Genomic_DNA"/>
</dbReference>
<evidence type="ECO:0000256" key="6">
    <source>
        <dbReference type="ARBA" id="ARBA00022505"/>
    </source>
</evidence>
<dbReference type="GO" id="GO:0006777">
    <property type="term" value="P:Mo-molybdopterin cofactor biosynthetic process"/>
    <property type="evidence" value="ECO:0007669"/>
    <property type="project" value="UniProtKB-UniRule"/>
</dbReference>
<keyword evidence="12" id="KW-1185">Reference proteome</keyword>
<evidence type="ECO:0000256" key="4">
    <source>
        <dbReference type="ARBA" id="ARBA00013269"/>
    </source>
</evidence>
<evidence type="ECO:0000256" key="5">
    <source>
        <dbReference type="ARBA" id="ARBA00021108"/>
    </source>
</evidence>
<dbReference type="InterPro" id="IPR005111">
    <property type="entry name" value="MoeA_C_domain_IV"/>
</dbReference>
<dbReference type="Gene3D" id="2.170.190.11">
    <property type="entry name" value="Molybdopterin biosynthesis moea protein, domain 3"/>
    <property type="match status" value="1"/>
</dbReference>
<dbReference type="GO" id="GO:0005829">
    <property type="term" value="C:cytosol"/>
    <property type="evidence" value="ECO:0007669"/>
    <property type="project" value="TreeGrafter"/>
</dbReference>
<dbReference type="Gene3D" id="2.40.340.10">
    <property type="entry name" value="MoeA, C-terminal, domain IV"/>
    <property type="match status" value="1"/>
</dbReference>
<dbReference type="EC" id="2.10.1.1" evidence="4 9"/>
<dbReference type="PANTHER" id="PTHR10192">
    <property type="entry name" value="MOLYBDOPTERIN BIOSYNTHESIS PROTEIN"/>
    <property type="match status" value="1"/>
</dbReference>
<evidence type="ECO:0000256" key="9">
    <source>
        <dbReference type="RuleBase" id="RU365090"/>
    </source>
</evidence>
<keyword evidence="9" id="KW-0479">Metal-binding</keyword>
<dbReference type="OrthoDB" id="9804758at2"/>
<dbReference type="InterPro" id="IPR036425">
    <property type="entry name" value="MoaB/Mog-like_dom_sf"/>
</dbReference>
<comment type="cofactor">
    <cofactor evidence="9">
        <name>Mg(2+)</name>
        <dbReference type="ChEBI" id="CHEBI:18420"/>
    </cofactor>
</comment>
<dbReference type="InterPro" id="IPR036688">
    <property type="entry name" value="MoeA_C_domain_IV_sf"/>
</dbReference>